<protein>
    <submittedName>
        <fullName evidence="3">PASTA domain-containing protein</fullName>
    </submittedName>
</protein>
<proteinExistence type="predicted"/>
<evidence type="ECO:0000256" key="1">
    <source>
        <dbReference type="SAM" id="Phobius"/>
    </source>
</evidence>
<evidence type="ECO:0000313" key="3">
    <source>
        <dbReference type="EMBL" id="SHL13356.1"/>
    </source>
</evidence>
<gene>
    <name evidence="3" type="ORF">SAMN05216463_12432</name>
</gene>
<name>A0A1M6Y529_XYLRU</name>
<feature type="domain" description="PASTA" evidence="2">
    <location>
        <begin position="124"/>
        <end position="194"/>
    </location>
</feature>
<dbReference type="AlphaFoldDB" id="A0A1M6Y529"/>
<keyword evidence="1" id="KW-0812">Transmembrane</keyword>
<evidence type="ECO:0000259" key="2">
    <source>
        <dbReference type="PROSITE" id="PS51178"/>
    </source>
</evidence>
<reference evidence="3 4" key="1">
    <citation type="submission" date="2016-11" db="EMBL/GenBank/DDBJ databases">
        <authorList>
            <person name="Jaros S."/>
            <person name="Januszkiewicz K."/>
            <person name="Wedrychowicz H."/>
        </authorList>
    </citation>
    <scope>NUCLEOTIDE SEQUENCE [LARGE SCALE GENOMIC DNA]</scope>
    <source>
        <strain evidence="3 4">KHT3</strain>
    </source>
</reference>
<dbReference type="InterPro" id="IPR005543">
    <property type="entry name" value="PASTA_dom"/>
</dbReference>
<dbReference type="PROSITE" id="PS51178">
    <property type="entry name" value="PASTA"/>
    <property type="match status" value="2"/>
</dbReference>
<dbReference type="EMBL" id="FRBD01000024">
    <property type="protein sequence ID" value="SHL13356.1"/>
    <property type="molecule type" value="Genomic_DNA"/>
</dbReference>
<feature type="transmembrane region" description="Helical" evidence="1">
    <location>
        <begin position="31"/>
        <end position="49"/>
    </location>
</feature>
<keyword evidence="1" id="KW-1133">Transmembrane helix</keyword>
<dbReference type="CDD" id="cd06577">
    <property type="entry name" value="PASTA_pknB"/>
    <property type="match status" value="1"/>
</dbReference>
<dbReference type="Proteomes" id="UP000184130">
    <property type="component" value="Unassembled WGS sequence"/>
</dbReference>
<sequence length="227" mass="24759">MLLSVFLYTFAAMKAKEFFGKFCSKFLIGNLIAMVLVIFALLVGVNYGLDWYTHHGESIRIPNIEGMGISKARALLEENGLLIVVTDSGYNKRLPADCVLTQSPSAGLTVKSGHTIYVTINSSNSPKVAIPDVVDNCSYREAEAKLVSLGFKVLPPQYVTGERDWVYGVSCNGRKVSTGERISIEQPLTLLVGSGQYGMDEEIGFVEPDAEMESGNGEVDDFVEVTE</sequence>
<dbReference type="Gene3D" id="3.30.10.20">
    <property type="match status" value="1"/>
</dbReference>
<dbReference type="Pfam" id="PF03793">
    <property type="entry name" value="PASTA"/>
    <property type="match status" value="1"/>
</dbReference>
<dbReference type="SMART" id="SM00740">
    <property type="entry name" value="PASTA"/>
    <property type="match status" value="2"/>
</dbReference>
<dbReference type="SUPFAM" id="SSF54184">
    <property type="entry name" value="Penicillin-binding protein 2x (pbp-2x), c-terminal domain"/>
    <property type="match status" value="1"/>
</dbReference>
<organism evidence="3 4">
    <name type="scientific">Xylanibacter ruminicola</name>
    <name type="common">Prevotella ruminicola</name>
    <dbReference type="NCBI Taxonomy" id="839"/>
    <lineage>
        <taxon>Bacteria</taxon>
        <taxon>Pseudomonadati</taxon>
        <taxon>Bacteroidota</taxon>
        <taxon>Bacteroidia</taxon>
        <taxon>Bacteroidales</taxon>
        <taxon>Prevotellaceae</taxon>
        <taxon>Xylanibacter</taxon>
    </lineage>
</organism>
<keyword evidence="1" id="KW-0472">Membrane</keyword>
<evidence type="ECO:0000313" key="4">
    <source>
        <dbReference type="Proteomes" id="UP000184130"/>
    </source>
</evidence>
<accession>A0A1M6Y529</accession>
<feature type="domain" description="PASTA" evidence="2">
    <location>
        <begin position="56"/>
        <end position="122"/>
    </location>
</feature>